<feature type="region of interest" description="Disordered" evidence="1">
    <location>
        <begin position="1"/>
        <end position="106"/>
    </location>
</feature>
<dbReference type="AlphaFoldDB" id="A0A5M3MHR6"/>
<sequence length="360" mass="36088">MYIPFVAPKLDALTRRKGGGGGGSRGGGSSGGSKGGGSSSSGGSKGGGSSSGSGSKGGGSTGSSGGGSAGKGGGVTGSSGGSGSRPAPPPVTIKSGPASGRSMSVYGNGGGKAVSIPSGQMFSGRSAGGGTRAQVVGTRSYGSGYPGVSGRGVTSRGFPFWFWPVVWGGSLGAGGDYLIDHEALIEDKYGDSFNSSRMGGPMMEATFQSNDTITTLHFLADNSTVTSVIPLIFSNCSSYLNSNGSSQMPVPFNSSDPFSPQPYQVVQYYRSSSAVLTLDGYNNSATLSSDENAPDTPIPSWVNATLMDCVNQTLVQAMPLVDSENTAPTYYNGGSVRWDMSSSQGLMGLALVASCLVSLF</sequence>
<keyword evidence="3" id="KW-1185">Reference proteome</keyword>
<name>A0A5M3MHR6_CONPW</name>
<dbReference type="GeneID" id="19198675"/>
<dbReference type="OrthoDB" id="3365917at2759"/>
<dbReference type="EMBL" id="JH711582">
    <property type="protein sequence ID" value="EIW78171.1"/>
    <property type="molecule type" value="Genomic_DNA"/>
</dbReference>
<proteinExistence type="predicted"/>
<evidence type="ECO:0000313" key="3">
    <source>
        <dbReference type="Proteomes" id="UP000053558"/>
    </source>
</evidence>
<feature type="compositionally biased region" description="Gly residues" evidence="1">
    <location>
        <begin position="19"/>
        <end position="83"/>
    </location>
</feature>
<dbReference type="OMA" id="YGPENNS"/>
<protein>
    <submittedName>
        <fullName evidence="2">Uncharacterized protein</fullName>
    </submittedName>
</protein>
<evidence type="ECO:0000256" key="1">
    <source>
        <dbReference type="SAM" id="MobiDB-lite"/>
    </source>
</evidence>
<gene>
    <name evidence="2" type="ORF">CONPUDRAFT_107924</name>
</gene>
<organism evidence="2 3">
    <name type="scientific">Coniophora puteana (strain RWD-64-598)</name>
    <name type="common">Brown rot fungus</name>
    <dbReference type="NCBI Taxonomy" id="741705"/>
    <lineage>
        <taxon>Eukaryota</taxon>
        <taxon>Fungi</taxon>
        <taxon>Dikarya</taxon>
        <taxon>Basidiomycota</taxon>
        <taxon>Agaricomycotina</taxon>
        <taxon>Agaricomycetes</taxon>
        <taxon>Agaricomycetidae</taxon>
        <taxon>Boletales</taxon>
        <taxon>Coniophorineae</taxon>
        <taxon>Coniophoraceae</taxon>
        <taxon>Coniophora</taxon>
    </lineage>
</organism>
<dbReference type="Proteomes" id="UP000053558">
    <property type="component" value="Unassembled WGS sequence"/>
</dbReference>
<dbReference type="KEGG" id="cput:CONPUDRAFT_107924"/>
<accession>A0A5M3MHR6</accession>
<dbReference type="RefSeq" id="XP_007771254.1">
    <property type="nucleotide sequence ID" value="XM_007773064.1"/>
</dbReference>
<comment type="caution">
    <text evidence="2">The sequence shown here is derived from an EMBL/GenBank/DDBJ whole genome shotgun (WGS) entry which is preliminary data.</text>
</comment>
<reference evidence="3" key="1">
    <citation type="journal article" date="2012" name="Science">
        <title>The Paleozoic origin of enzymatic lignin decomposition reconstructed from 31 fungal genomes.</title>
        <authorList>
            <person name="Floudas D."/>
            <person name="Binder M."/>
            <person name="Riley R."/>
            <person name="Barry K."/>
            <person name="Blanchette R.A."/>
            <person name="Henrissat B."/>
            <person name="Martinez A.T."/>
            <person name="Otillar R."/>
            <person name="Spatafora J.W."/>
            <person name="Yadav J.S."/>
            <person name="Aerts A."/>
            <person name="Benoit I."/>
            <person name="Boyd A."/>
            <person name="Carlson A."/>
            <person name="Copeland A."/>
            <person name="Coutinho P.M."/>
            <person name="de Vries R.P."/>
            <person name="Ferreira P."/>
            <person name="Findley K."/>
            <person name="Foster B."/>
            <person name="Gaskell J."/>
            <person name="Glotzer D."/>
            <person name="Gorecki P."/>
            <person name="Heitman J."/>
            <person name="Hesse C."/>
            <person name="Hori C."/>
            <person name="Igarashi K."/>
            <person name="Jurgens J.A."/>
            <person name="Kallen N."/>
            <person name="Kersten P."/>
            <person name="Kohler A."/>
            <person name="Kuees U."/>
            <person name="Kumar T.K.A."/>
            <person name="Kuo A."/>
            <person name="LaButti K."/>
            <person name="Larrondo L.F."/>
            <person name="Lindquist E."/>
            <person name="Ling A."/>
            <person name="Lombard V."/>
            <person name="Lucas S."/>
            <person name="Lundell T."/>
            <person name="Martin R."/>
            <person name="McLaughlin D.J."/>
            <person name="Morgenstern I."/>
            <person name="Morin E."/>
            <person name="Murat C."/>
            <person name="Nagy L.G."/>
            <person name="Nolan M."/>
            <person name="Ohm R.A."/>
            <person name="Patyshakuliyeva A."/>
            <person name="Rokas A."/>
            <person name="Ruiz-Duenas F.J."/>
            <person name="Sabat G."/>
            <person name="Salamov A."/>
            <person name="Samejima M."/>
            <person name="Schmutz J."/>
            <person name="Slot J.C."/>
            <person name="St John F."/>
            <person name="Stenlid J."/>
            <person name="Sun H."/>
            <person name="Sun S."/>
            <person name="Syed K."/>
            <person name="Tsang A."/>
            <person name="Wiebenga A."/>
            <person name="Young D."/>
            <person name="Pisabarro A."/>
            <person name="Eastwood D.C."/>
            <person name="Martin F."/>
            <person name="Cullen D."/>
            <person name="Grigoriev I.V."/>
            <person name="Hibbett D.S."/>
        </authorList>
    </citation>
    <scope>NUCLEOTIDE SEQUENCE [LARGE SCALE GENOMIC DNA]</scope>
    <source>
        <strain evidence="3">RWD-64-598 SS2</strain>
    </source>
</reference>
<evidence type="ECO:0000313" key="2">
    <source>
        <dbReference type="EMBL" id="EIW78171.1"/>
    </source>
</evidence>